<proteinExistence type="predicted"/>
<accession>A0A8S1F9V4</accession>
<dbReference type="GO" id="GO:0030431">
    <property type="term" value="P:sleep"/>
    <property type="evidence" value="ECO:0007669"/>
    <property type="project" value="InterPro"/>
</dbReference>
<evidence type="ECO:0000313" key="5">
    <source>
        <dbReference type="Proteomes" id="UP000494206"/>
    </source>
</evidence>
<dbReference type="InterPro" id="IPR031424">
    <property type="entry name" value="QVR-like"/>
</dbReference>
<comment type="caution">
    <text evidence="4">The sequence shown here is derived from an EMBL/GenBank/DDBJ whole genome shotgun (WGS) entry which is preliminary data.</text>
</comment>
<keyword evidence="5" id="KW-1185">Reference proteome</keyword>
<evidence type="ECO:0000256" key="2">
    <source>
        <dbReference type="ARBA" id="ARBA00023180"/>
    </source>
</evidence>
<dbReference type="Proteomes" id="UP000494206">
    <property type="component" value="Unassembled WGS sequence"/>
</dbReference>
<dbReference type="Pfam" id="PF17064">
    <property type="entry name" value="QVR"/>
    <property type="match status" value="1"/>
</dbReference>
<name>A0A8S1F9V4_9PELO</name>
<evidence type="ECO:0000313" key="4">
    <source>
        <dbReference type="EMBL" id="CAB3409690.1"/>
    </source>
</evidence>
<dbReference type="AlphaFoldDB" id="A0A8S1F9V4"/>
<reference evidence="4 5" key="1">
    <citation type="submission" date="2020-04" db="EMBL/GenBank/DDBJ databases">
        <authorList>
            <person name="Laetsch R D."/>
            <person name="Stevens L."/>
            <person name="Kumar S."/>
            <person name="Blaxter L. M."/>
        </authorList>
    </citation>
    <scope>NUCLEOTIDE SEQUENCE [LARGE SCALE GENOMIC DNA]</scope>
</reference>
<organism evidence="4 5">
    <name type="scientific">Caenorhabditis bovis</name>
    <dbReference type="NCBI Taxonomy" id="2654633"/>
    <lineage>
        <taxon>Eukaryota</taxon>
        <taxon>Metazoa</taxon>
        <taxon>Ecdysozoa</taxon>
        <taxon>Nematoda</taxon>
        <taxon>Chromadorea</taxon>
        <taxon>Rhabditida</taxon>
        <taxon>Rhabditina</taxon>
        <taxon>Rhabditomorpha</taxon>
        <taxon>Rhabditoidea</taxon>
        <taxon>Rhabditidae</taxon>
        <taxon>Peloderinae</taxon>
        <taxon>Caenorhabditis</taxon>
    </lineage>
</organism>
<gene>
    <name evidence="4" type="ORF">CBOVIS_LOCUS11311</name>
</gene>
<protein>
    <recommendedName>
        <fullName evidence="6">Protein sleepless</fullName>
    </recommendedName>
</protein>
<feature type="chain" id="PRO_5035801429" description="Protein sleepless" evidence="3">
    <location>
        <begin position="20"/>
        <end position="129"/>
    </location>
</feature>
<sequence>MRGLFNIIFISCLFAVTTALNCYICNSLKDPECVDNYESFSKVCPVKTFDGRKAVKPVGCRIIRQYIHSEYSIVRECAYSGEDVSNKSNKGSLGVSRIVTQCSDKPVCNSSSTYAILPVVLIAFYKLLH</sequence>
<dbReference type="OrthoDB" id="6083863at2759"/>
<evidence type="ECO:0000256" key="3">
    <source>
        <dbReference type="SAM" id="SignalP"/>
    </source>
</evidence>
<dbReference type="GO" id="GO:0032222">
    <property type="term" value="P:regulation of synaptic transmission, cholinergic"/>
    <property type="evidence" value="ECO:0007669"/>
    <property type="project" value="InterPro"/>
</dbReference>
<feature type="signal peptide" evidence="3">
    <location>
        <begin position="1"/>
        <end position="19"/>
    </location>
</feature>
<keyword evidence="2" id="KW-0325">Glycoprotein</keyword>
<evidence type="ECO:0000256" key="1">
    <source>
        <dbReference type="ARBA" id="ARBA00022729"/>
    </source>
</evidence>
<keyword evidence="1 3" id="KW-0732">Signal</keyword>
<dbReference type="EMBL" id="CADEPM010000009">
    <property type="protein sequence ID" value="CAB3409690.1"/>
    <property type="molecule type" value="Genomic_DNA"/>
</dbReference>
<evidence type="ECO:0008006" key="6">
    <source>
        <dbReference type="Google" id="ProtNLM"/>
    </source>
</evidence>